<protein>
    <submittedName>
        <fullName evidence="3">Uncharacterized protein</fullName>
    </submittedName>
</protein>
<keyword evidence="4" id="KW-1185">Reference proteome</keyword>
<feature type="transmembrane region" description="Helical" evidence="2">
    <location>
        <begin position="45"/>
        <end position="68"/>
    </location>
</feature>
<dbReference type="Proteomes" id="UP000019118">
    <property type="component" value="Unassembled WGS sequence"/>
</dbReference>
<reference evidence="4" key="1">
    <citation type="journal article" date="2013" name="Genome Biol.">
        <title>Draft genome of the mountain pine beetle, Dendroctonus ponderosae Hopkins, a major forest pest.</title>
        <authorList>
            <person name="Keeling C.I."/>
            <person name="Yuen M.M."/>
            <person name="Liao N.Y."/>
            <person name="Docking T.R."/>
            <person name="Chan S.K."/>
            <person name="Taylor G.A."/>
            <person name="Palmquist D.L."/>
            <person name="Jackman S.D."/>
            <person name="Nguyen A."/>
            <person name="Li M."/>
            <person name="Henderson H."/>
            <person name="Janes J.K."/>
            <person name="Zhao Y."/>
            <person name="Pandoh P."/>
            <person name="Moore R."/>
            <person name="Sperling F.A."/>
            <person name="Huber D.P."/>
            <person name="Birol I."/>
            <person name="Jones S.J."/>
            <person name="Bohlmann J."/>
        </authorList>
    </citation>
    <scope>NUCLEOTIDE SEQUENCE</scope>
</reference>
<keyword evidence="2" id="KW-1133">Transmembrane helix</keyword>
<keyword evidence="2" id="KW-0812">Transmembrane</keyword>
<dbReference type="KEGG" id="dpa:109534646"/>
<dbReference type="EnsemblMetazoa" id="XM_019900385.1">
    <property type="protein sequence ID" value="XP_019755944.1"/>
    <property type="gene ID" value="LOC109534646"/>
</dbReference>
<dbReference type="RefSeq" id="XP_019755944.1">
    <property type="nucleotide sequence ID" value="XM_019900385.2"/>
</dbReference>
<proteinExistence type="predicted"/>
<feature type="region of interest" description="Disordered" evidence="1">
    <location>
        <begin position="1"/>
        <end position="32"/>
    </location>
</feature>
<sequence>MMLHRAISTASIDSDQDDSKEDSLDSTSDDVPGCACKHCVRHPKVYSAIILSMGLSLFIAILICIFYYQAFEIWEWLPENSTAGTRISISPKKHYMERKLGPENEIMAENKTHQR</sequence>
<organism evidence="3 4">
    <name type="scientific">Dendroctonus ponderosae</name>
    <name type="common">Mountain pine beetle</name>
    <dbReference type="NCBI Taxonomy" id="77166"/>
    <lineage>
        <taxon>Eukaryota</taxon>
        <taxon>Metazoa</taxon>
        <taxon>Ecdysozoa</taxon>
        <taxon>Arthropoda</taxon>
        <taxon>Hexapoda</taxon>
        <taxon>Insecta</taxon>
        <taxon>Pterygota</taxon>
        <taxon>Neoptera</taxon>
        <taxon>Endopterygota</taxon>
        <taxon>Coleoptera</taxon>
        <taxon>Polyphaga</taxon>
        <taxon>Cucujiformia</taxon>
        <taxon>Curculionidae</taxon>
        <taxon>Scolytinae</taxon>
        <taxon>Dendroctonus</taxon>
    </lineage>
</organism>
<accession>A0AAR5P4A0</accession>
<reference evidence="3" key="2">
    <citation type="submission" date="2024-08" db="UniProtKB">
        <authorList>
            <consortium name="EnsemblMetazoa"/>
        </authorList>
    </citation>
    <scope>IDENTIFICATION</scope>
</reference>
<dbReference type="GeneID" id="109534646"/>
<evidence type="ECO:0000313" key="3">
    <source>
        <dbReference type="EnsemblMetazoa" id="XP_019755944.1"/>
    </source>
</evidence>
<name>A0AAR5P4A0_DENPD</name>
<dbReference type="AlphaFoldDB" id="A0AAR5P4A0"/>
<evidence type="ECO:0000256" key="1">
    <source>
        <dbReference type="SAM" id="MobiDB-lite"/>
    </source>
</evidence>
<evidence type="ECO:0000313" key="4">
    <source>
        <dbReference type="Proteomes" id="UP000019118"/>
    </source>
</evidence>
<keyword evidence="2" id="KW-0472">Membrane</keyword>
<evidence type="ECO:0000256" key="2">
    <source>
        <dbReference type="SAM" id="Phobius"/>
    </source>
</evidence>